<evidence type="ECO:0000256" key="1">
    <source>
        <dbReference type="SAM" id="MobiDB-lite"/>
    </source>
</evidence>
<dbReference type="Proteomes" id="UP000030763">
    <property type="component" value="Unassembled WGS sequence"/>
</dbReference>
<reference evidence="2" key="2">
    <citation type="submission" date="2013-10" db="EMBL/GenBank/DDBJ databases">
        <authorList>
            <person name="Aslett M."/>
        </authorList>
    </citation>
    <scope>NUCLEOTIDE SEQUENCE [LARGE SCALE GENOMIC DNA]</scope>
    <source>
        <strain evidence="2">Weybridge</strain>
    </source>
</reference>
<dbReference type="GeneID" id="25339379"/>
<dbReference type="RefSeq" id="XP_013333082.1">
    <property type="nucleotide sequence ID" value="XM_013477628.1"/>
</dbReference>
<name>U6LXF3_EIMMA</name>
<sequence length="541" mass="57875">MKTSEQLGVHRESEAPGGGAPEEGLHAAAAAATAAATTTTATATAATTAGGGAAAATAAVSLKAESIELGAVACSATLGCCSHKTKGGPLSLRCIGRTAAALLLTLLLVWQLRRLGPLGPLGAPRSAASTWDLTGPDVLHASDDSRYTAGDTGGDIGGDTLLSNLNVIQDDVPKDIEETLEPLIVPVVAQQQQQQQQQQREPEQLQQKEKEQRGLPSATLRGLSAAAEEGASAAAAAAAAAATAAGKKPRKSVTEVTHEVMVHRPASELHAEEQQKQQQQQQQEQEEQQGEEREEEDEKKEEEEKGEEEGTTPPIKGTEESYTDDDEDQEEAILRNYLRPLRLPFLDRFSPYIGKGTGDRYRPVAPKKKTIPINGYPPISSLKDPLAMKIFEHVVMYGGAMEITRPLLFEEGFLLAEPVMRTYLITCDPEDLAAALADRISSTLDDLMLVQGPDKNPMSVLNIKKYGRLEIQLLSSTQHSPLDVPAPYSTAMRPVWPVREDIITSTSAEATELIDAKIARGRGVLTCHLADLDVTVVVSQP</sequence>
<feature type="non-terminal residue" evidence="2">
    <location>
        <position position="541"/>
    </location>
</feature>
<accession>U6LXF3</accession>
<dbReference type="PANTHER" id="PTHR33590:SF1">
    <property type="entry name" value="PDZ DOMAIN-CONTAINING PROTEIN"/>
    <property type="match status" value="1"/>
</dbReference>
<reference evidence="2" key="1">
    <citation type="submission" date="2013-10" db="EMBL/GenBank/DDBJ databases">
        <title>Genomic analysis of the causative agents of coccidiosis in chickens.</title>
        <authorList>
            <person name="Reid A.J."/>
            <person name="Blake D."/>
            <person name="Billington K."/>
            <person name="Browne H."/>
            <person name="Dunn M."/>
            <person name="Hung S."/>
            <person name="Kawahara F."/>
            <person name="Miranda-Saavedra D."/>
            <person name="Mourier T."/>
            <person name="Nagra H."/>
            <person name="Otto T.D."/>
            <person name="Rawlings N."/>
            <person name="Sanchez A."/>
            <person name="Sanders M."/>
            <person name="Subramaniam C."/>
            <person name="Tay Y."/>
            <person name="Dear P."/>
            <person name="Doerig C."/>
            <person name="Gruber A."/>
            <person name="Parkinson J."/>
            <person name="Shirley M."/>
            <person name="Wan K.L."/>
            <person name="Berriman M."/>
            <person name="Tomley F."/>
            <person name="Pain A."/>
        </authorList>
    </citation>
    <scope>NUCLEOTIDE SEQUENCE [LARGE SCALE GENOMIC DNA]</scope>
    <source>
        <strain evidence="2">Weybridge</strain>
    </source>
</reference>
<gene>
    <name evidence="2" type="ORF">EMWEY_00053930</name>
</gene>
<organism evidence="2 3">
    <name type="scientific">Eimeria maxima</name>
    <name type="common">Coccidian parasite</name>
    <dbReference type="NCBI Taxonomy" id="5804"/>
    <lineage>
        <taxon>Eukaryota</taxon>
        <taxon>Sar</taxon>
        <taxon>Alveolata</taxon>
        <taxon>Apicomplexa</taxon>
        <taxon>Conoidasida</taxon>
        <taxon>Coccidia</taxon>
        <taxon>Eucoccidiorida</taxon>
        <taxon>Eimeriorina</taxon>
        <taxon>Eimeriidae</taxon>
        <taxon>Eimeria</taxon>
    </lineage>
</organism>
<dbReference type="PANTHER" id="PTHR33590">
    <property type="entry name" value="GLUTENIN, HIGH MOLECULAR WEIGHT SUBUNIT PW212-RELATED PROTEIN"/>
    <property type="match status" value="1"/>
</dbReference>
<feature type="compositionally biased region" description="Basic and acidic residues" evidence="1">
    <location>
        <begin position="200"/>
        <end position="213"/>
    </location>
</feature>
<evidence type="ECO:0000313" key="3">
    <source>
        <dbReference type="Proteomes" id="UP000030763"/>
    </source>
</evidence>
<evidence type="ECO:0000313" key="2">
    <source>
        <dbReference type="EMBL" id="CDJ56431.1"/>
    </source>
</evidence>
<dbReference type="VEuPathDB" id="ToxoDB:EMWEY_00053930"/>
<feature type="region of interest" description="Disordered" evidence="1">
    <location>
        <begin position="194"/>
        <end position="217"/>
    </location>
</feature>
<dbReference type="AlphaFoldDB" id="U6LXF3"/>
<feature type="compositionally biased region" description="Basic and acidic residues" evidence="1">
    <location>
        <begin position="266"/>
        <end position="275"/>
    </location>
</feature>
<keyword evidence="3" id="KW-1185">Reference proteome</keyword>
<dbReference type="EMBL" id="HG718940">
    <property type="protein sequence ID" value="CDJ56431.1"/>
    <property type="molecule type" value="Genomic_DNA"/>
</dbReference>
<dbReference type="OrthoDB" id="348428at2759"/>
<feature type="compositionally biased region" description="Acidic residues" evidence="1">
    <location>
        <begin position="284"/>
        <end position="310"/>
    </location>
</feature>
<proteinExistence type="predicted"/>
<protein>
    <submittedName>
        <fullName evidence="2">Uncharacterized protein</fullName>
    </submittedName>
</protein>
<feature type="region of interest" description="Disordered" evidence="1">
    <location>
        <begin position="1"/>
        <end position="23"/>
    </location>
</feature>
<feature type="region of interest" description="Disordered" evidence="1">
    <location>
        <begin position="266"/>
        <end position="328"/>
    </location>
</feature>